<feature type="compositionally biased region" description="Low complexity" evidence="1">
    <location>
        <begin position="46"/>
        <end position="61"/>
    </location>
</feature>
<evidence type="ECO:0000256" key="1">
    <source>
        <dbReference type="SAM" id="MobiDB-lite"/>
    </source>
</evidence>
<dbReference type="AlphaFoldDB" id="A0A2G9GW41"/>
<proteinExistence type="predicted"/>
<sequence>MGKVKRNSAIVISSSDDDGDFSLTTSFRTSKSAPTRKNPKRAKRASLSSSSSRSFPQSSSSDFDEVHFECMLQFR</sequence>
<name>A0A2G9GW41_9LAMI</name>
<feature type="region of interest" description="Disordered" evidence="1">
    <location>
        <begin position="1"/>
        <end position="64"/>
    </location>
</feature>
<dbReference type="EMBL" id="NKXS01003525">
    <property type="protein sequence ID" value="PIN09503.1"/>
    <property type="molecule type" value="Genomic_DNA"/>
</dbReference>
<feature type="compositionally biased region" description="Polar residues" evidence="1">
    <location>
        <begin position="22"/>
        <end position="35"/>
    </location>
</feature>
<gene>
    <name evidence="2" type="ORF">CDL12_17908</name>
</gene>
<protein>
    <submittedName>
        <fullName evidence="2">Uncharacterized protein</fullName>
    </submittedName>
</protein>
<accession>A0A2G9GW41</accession>
<evidence type="ECO:0000313" key="3">
    <source>
        <dbReference type="Proteomes" id="UP000231279"/>
    </source>
</evidence>
<comment type="caution">
    <text evidence="2">The sequence shown here is derived from an EMBL/GenBank/DDBJ whole genome shotgun (WGS) entry which is preliminary data.</text>
</comment>
<evidence type="ECO:0000313" key="2">
    <source>
        <dbReference type="EMBL" id="PIN09503.1"/>
    </source>
</evidence>
<reference evidence="3" key="1">
    <citation type="journal article" date="2018" name="Gigascience">
        <title>Genome assembly of the Pink Ipe (Handroanthus impetiginosus, Bignoniaceae), a highly valued, ecologically keystone Neotropical timber forest tree.</title>
        <authorList>
            <person name="Silva-Junior O.B."/>
            <person name="Grattapaglia D."/>
            <person name="Novaes E."/>
            <person name="Collevatti R.G."/>
        </authorList>
    </citation>
    <scope>NUCLEOTIDE SEQUENCE [LARGE SCALE GENOMIC DNA]</scope>
    <source>
        <strain evidence="3">cv. UFG-1</strain>
    </source>
</reference>
<dbReference type="STRING" id="429701.A0A2G9GW41"/>
<organism evidence="2 3">
    <name type="scientific">Handroanthus impetiginosus</name>
    <dbReference type="NCBI Taxonomy" id="429701"/>
    <lineage>
        <taxon>Eukaryota</taxon>
        <taxon>Viridiplantae</taxon>
        <taxon>Streptophyta</taxon>
        <taxon>Embryophyta</taxon>
        <taxon>Tracheophyta</taxon>
        <taxon>Spermatophyta</taxon>
        <taxon>Magnoliopsida</taxon>
        <taxon>eudicotyledons</taxon>
        <taxon>Gunneridae</taxon>
        <taxon>Pentapetalae</taxon>
        <taxon>asterids</taxon>
        <taxon>lamiids</taxon>
        <taxon>Lamiales</taxon>
        <taxon>Bignoniaceae</taxon>
        <taxon>Crescentiina</taxon>
        <taxon>Tabebuia alliance</taxon>
        <taxon>Handroanthus</taxon>
    </lineage>
</organism>
<dbReference type="Proteomes" id="UP000231279">
    <property type="component" value="Unassembled WGS sequence"/>
</dbReference>
<keyword evidence="3" id="KW-1185">Reference proteome</keyword>